<dbReference type="AlphaFoldDB" id="A0A225W9U6"/>
<proteinExistence type="predicted"/>
<dbReference type="STRING" id="4795.A0A225W9U6"/>
<dbReference type="PANTHER" id="PTHR31635">
    <property type="entry name" value="REVERSE TRANSCRIPTASE DOMAIN-CONTAINING PROTEIN-RELATED"/>
    <property type="match status" value="1"/>
</dbReference>
<comment type="caution">
    <text evidence="1">The sequence shown here is derived from an EMBL/GenBank/DDBJ whole genome shotgun (WGS) entry which is preliminary data.</text>
</comment>
<dbReference type="Proteomes" id="UP000198211">
    <property type="component" value="Unassembled WGS sequence"/>
</dbReference>
<dbReference type="OrthoDB" id="161877at2759"/>
<reference evidence="2" key="1">
    <citation type="submission" date="2017-03" db="EMBL/GenBank/DDBJ databases">
        <title>Phytopthora megakarya and P. palmivora, two closely related causual agents of cacao black pod achieved similar genome size and gene model numbers by different mechanisms.</title>
        <authorList>
            <person name="Ali S."/>
            <person name="Shao J."/>
            <person name="Larry D.J."/>
            <person name="Kronmiller B."/>
            <person name="Shen D."/>
            <person name="Strem M.D."/>
            <person name="Melnick R.L."/>
            <person name="Guiltinan M.J."/>
            <person name="Tyler B.M."/>
            <person name="Meinhardt L.W."/>
            <person name="Bailey B.A."/>
        </authorList>
    </citation>
    <scope>NUCLEOTIDE SEQUENCE [LARGE SCALE GENOMIC DNA]</scope>
    <source>
        <strain evidence="2">zdho120</strain>
    </source>
</reference>
<organism evidence="1 2">
    <name type="scientific">Phytophthora megakarya</name>
    <dbReference type="NCBI Taxonomy" id="4795"/>
    <lineage>
        <taxon>Eukaryota</taxon>
        <taxon>Sar</taxon>
        <taxon>Stramenopiles</taxon>
        <taxon>Oomycota</taxon>
        <taxon>Peronosporomycetes</taxon>
        <taxon>Peronosporales</taxon>
        <taxon>Peronosporaceae</taxon>
        <taxon>Phytophthora</taxon>
    </lineage>
</organism>
<dbReference type="EMBL" id="NBNE01001357">
    <property type="protein sequence ID" value="OWZ14352.1"/>
    <property type="molecule type" value="Genomic_DNA"/>
</dbReference>
<name>A0A225W9U6_9STRA</name>
<accession>A0A225W9U6</accession>
<gene>
    <name evidence="1" type="ORF">PHMEG_00012182</name>
</gene>
<evidence type="ECO:0000313" key="1">
    <source>
        <dbReference type="EMBL" id="OWZ14352.1"/>
    </source>
</evidence>
<dbReference type="PANTHER" id="PTHR31635:SF196">
    <property type="entry name" value="REVERSE TRANSCRIPTASE DOMAIN-CONTAINING PROTEIN-RELATED"/>
    <property type="match status" value="1"/>
</dbReference>
<protein>
    <submittedName>
        <fullName evidence="1">Pol Polyprotein</fullName>
    </submittedName>
</protein>
<sequence length="78" mass="9310">MKVDVKILSKTRAFRLQKVHPLLIHLEQKGFIKGRSLHYQIRFVQDLQDLVPMQNDPGYALFLAFAKAYDRVNWDYLY</sequence>
<evidence type="ECO:0000313" key="2">
    <source>
        <dbReference type="Proteomes" id="UP000198211"/>
    </source>
</evidence>
<keyword evidence="2" id="KW-1185">Reference proteome</keyword>